<evidence type="ECO:0000313" key="3">
    <source>
        <dbReference type="Proteomes" id="UP000029120"/>
    </source>
</evidence>
<feature type="compositionally biased region" description="Basic residues" evidence="1">
    <location>
        <begin position="179"/>
        <end position="196"/>
    </location>
</feature>
<sequence>MATNTTSKLFFLTFLTISYLISTVHIITIAHARNLQTTTVATDHSGAGNLMDCWNAGLELKSCTEEIVEFFLSRTGPDNSTGDQTTDVCKDIKRWLLDMDEKVEKGAAMLISADMDYDTILEDVNAKEHLTLLSSCVDKKPPGVSNVVEIYWPWKVFLQVPLDVPIRKEVRFKEYRRDRDRRRKSTKELRKKLRKKEAKDRAK</sequence>
<organism evidence="2 3">
    <name type="scientific">Arabis alpina</name>
    <name type="common">Alpine rock-cress</name>
    <dbReference type="NCBI Taxonomy" id="50452"/>
    <lineage>
        <taxon>Eukaryota</taxon>
        <taxon>Viridiplantae</taxon>
        <taxon>Streptophyta</taxon>
        <taxon>Embryophyta</taxon>
        <taxon>Tracheophyta</taxon>
        <taxon>Spermatophyta</taxon>
        <taxon>Magnoliopsida</taxon>
        <taxon>eudicotyledons</taxon>
        <taxon>Gunneridae</taxon>
        <taxon>Pentapetalae</taxon>
        <taxon>rosids</taxon>
        <taxon>malvids</taxon>
        <taxon>Brassicales</taxon>
        <taxon>Brassicaceae</taxon>
        <taxon>Arabideae</taxon>
        <taxon>Arabis</taxon>
    </lineage>
</organism>
<reference evidence="3" key="1">
    <citation type="journal article" date="2015" name="Nat. Plants">
        <title>Genome expansion of Arabis alpina linked with retrotransposition and reduced symmetric DNA methylation.</title>
        <authorList>
            <person name="Willing E.M."/>
            <person name="Rawat V."/>
            <person name="Mandakova T."/>
            <person name="Maumus F."/>
            <person name="James G.V."/>
            <person name="Nordstroem K.J."/>
            <person name="Becker C."/>
            <person name="Warthmann N."/>
            <person name="Chica C."/>
            <person name="Szarzynska B."/>
            <person name="Zytnicki M."/>
            <person name="Albani M.C."/>
            <person name="Kiefer C."/>
            <person name="Bergonzi S."/>
            <person name="Castaings L."/>
            <person name="Mateos J.L."/>
            <person name="Berns M.C."/>
            <person name="Bujdoso N."/>
            <person name="Piofczyk T."/>
            <person name="de Lorenzo L."/>
            <person name="Barrero-Sicilia C."/>
            <person name="Mateos I."/>
            <person name="Piednoel M."/>
            <person name="Hagmann J."/>
            <person name="Chen-Min-Tao R."/>
            <person name="Iglesias-Fernandez R."/>
            <person name="Schuster S.C."/>
            <person name="Alonso-Blanco C."/>
            <person name="Roudier F."/>
            <person name="Carbonero P."/>
            <person name="Paz-Ares J."/>
            <person name="Davis S.J."/>
            <person name="Pecinka A."/>
            <person name="Quesneville H."/>
            <person name="Colot V."/>
            <person name="Lysak M.A."/>
            <person name="Weigel D."/>
            <person name="Coupland G."/>
            <person name="Schneeberger K."/>
        </authorList>
    </citation>
    <scope>NUCLEOTIDE SEQUENCE [LARGE SCALE GENOMIC DNA]</scope>
    <source>
        <strain evidence="3">cv. Pajares</strain>
    </source>
</reference>
<evidence type="ECO:0000313" key="2">
    <source>
        <dbReference type="EMBL" id="KFK28162.1"/>
    </source>
</evidence>
<proteinExistence type="predicted"/>
<dbReference type="Proteomes" id="UP000029120">
    <property type="component" value="Chromosome 8"/>
</dbReference>
<feature type="region of interest" description="Disordered" evidence="1">
    <location>
        <begin position="177"/>
        <end position="203"/>
    </location>
</feature>
<dbReference type="EMBL" id="CM002876">
    <property type="protein sequence ID" value="KFK28162.1"/>
    <property type="molecule type" value="Genomic_DNA"/>
</dbReference>
<evidence type="ECO:0000256" key="1">
    <source>
        <dbReference type="SAM" id="MobiDB-lite"/>
    </source>
</evidence>
<keyword evidence="3" id="KW-1185">Reference proteome</keyword>
<protein>
    <submittedName>
        <fullName evidence="2">Uncharacterized protein</fullName>
    </submittedName>
</protein>
<name>A0A087GE60_ARAAL</name>
<accession>A0A087GE60</accession>
<gene>
    <name evidence="2" type="ordered locus">AALP_Aa8g480500</name>
</gene>
<dbReference type="AlphaFoldDB" id="A0A087GE60"/>
<dbReference type="Gramene" id="KFK28162">
    <property type="protein sequence ID" value="KFK28162"/>
    <property type="gene ID" value="AALP_AA8G480500"/>
</dbReference>